<dbReference type="PROSITE" id="PS50244">
    <property type="entry name" value="S5A_REDUCTASE"/>
    <property type="match status" value="1"/>
</dbReference>
<evidence type="ECO:0000313" key="2">
    <source>
        <dbReference type="EMBL" id="KAK4032657.1"/>
    </source>
</evidence>
<evidence type="ECO:0000313" key="3">
    <source>
        <dbReference type="Proteomes" id="UP001303115"/>
    </source>
</evidence>
<keyword evidence="1" id="KW-1133">Transmembrane helix</keyword>
<organism evidence="2 3">
    <name type="scientific">Parachaetomium inaequale</name>
    <dbReference type="NCBI Taxonomy" id="2588326"/>
    <lineage>
        <taxon>Eukaryota</taxon>
        <taxon>Fungi</taxon>
        <taxon>Dikarya</taxon>
        <taxon>Ascomycota</taxon>
        <taxon>Pezizomycotina</taxon>
        <taxon>Sordariomycetes</taxon>
        <taxon>Sordariomycetidae</taxon>
        <taxon>Sordariales</taxon>
        <taxon>Chaetomiaceae</taxon>
        <taxon>Parachaetomium</taxon>
    </lineage>
</organism>
<feature type="non-terminal residue" evidence="2">
    <location>
        <position position="1"/>
    </location>
</feature>
<dbReference type="PANTHER" id="PTHR32251:SF17">
    <property type="entry name" value="STEROID 5-ALPHA REDUCTASE C-TERMINAL DOMAIN-CONTAINING PROTEIN"/>
    <property type="match status" value="1"/>
</dbReference>
<protein>
    <recommendedName>
        <fullName evidence="4">Steroid 5-alpha reductase C-terminal domain-containing protein</fullName>
    </recommendedName>
</protein>
<reference evidence="3" key="1">
    <citation type="journal article" date="2023" name="Mol. Phylogenet. Evol.">
        <title>Genome-scale phylogeny and comparative genomics of the fungal order Sordariales.</title>
        <authorList>
            <person name="Hensen N."/>
            <person name="Bonometti L."/>
            <person name="Westerberg I."/>
            <person name="Brannstrom I.O."/>
            <person name="Guillou S."/>
            <person name="Cros-Aarteil S."/>
            <person name="Calhoun S."/>
            <person name="Haridas S."/>
            <person name="Kuo A."/>
            <person name="Mondo S."/>
            <person name="Pangilinan J."/>
            <person name="Riley R."/>
            <person name="LaButti K."/>
            <person name="Andreopoulos B."/>
            <person name="Lipzen A."/>
            <person name="Chen C."/>
            <person name="Yan M."/>
            <person name="Daum C."/>
            <person name="Ng V."/>
            <person name="Clum A."/>
            <person name="Steindorff A."/>
            <person name="Ohm R.A."/>
            <person name="Martin F."/>
            <person name="Silar P."/>
            <person name="Natvig D.O."/>
            <person name="Lalanne C."/>
            <person name="Gautier V."/>
            <person name="Ament-Velasquez S.L."/>
            <person name="Kruys A."/>
            <person name="Hutchinson M.I."/>
            <person name="Powell A.J."/>
            <person name="Barry K."/>
            <person name="Miller A.N."/>
            <person name="Grigoriev I.V."/>
            <person name="Debuchy R."/>
            <person name="Gladieux P."/>
            <person name="Hiltunen Thoren M."/>
            <person name="Johannesson H."/>
        </authorList>
    </citation>
    <scope>NUCLEOTIDE SEQUENCE [LARGE SCALE GENOMIC DNA]</scope>
    <source>
        <strain evidence="3">CBS 284.82</strain>
    </source>
</reference>
<feature type="transmembrane region" description="Helical" evidence="1">
    <location>
        <begin position="135"/>
        <end position="154"/>
    </location>
</feature>
<name>A0AAN6PAZ1_9PEZI</name>
<dbReference type="InterPro" id="IPR010721">
    <property type="entry name" value="UstE-like"/>
</dbReference>
<dbReference type="Pfam" id="PF06966">
    <property type="entry name" value="DUF1295"/>
    <property type="match status" value="1"/>
</dbReference>
<feature type="transmembrane region" description="Helical" evidence="1">
    <location>
        <begin position="160"/>
        <end position="177"/>
    </location>
</feature>
<sequence length="225" mass="26655">VGIYTFLRSLYRGGDSRFDCIRTDPKRFFTVFMLQAIWVTLCTVPVVALNSIPPEGFGGAGWWTEDRHTWVSGPWRMFIFWLGLWSFFRGIVIECLADWQLMKWRWDKDRKKHDEVFCGTGLWEKSRHPNYFGECLIWLGISLCCYAALVAGAAQKTTGMGWYTALVVCWTTPYFVYKMLRNISIPLIEKRHDKLYMERKDYQVWRRHRSFRIWLDGSGIVWGYA</sequence>
<dbReference type="Gene3D" id="1.20.120.1630">
    <property type="match status" value="1"/>
</dbReference>
<keyword evidence="3" id="KW-1185">Reference proteome</keyword>
<proteinExistence type="predicted"/>
<dbReference type="AlphaFoldDB" id="A0AAN6PAZ1"/>
<comment type="caution">
    <text evidence="2">The sequence shown here is derived from an EMBL/GenBank/DDBJ whole genome shotgun (WGS) entry which is preliminary data.</text>
</comment>
<keyword evidence="1" id="KW-0812">Transmembrane</keyword>
<gene>
    <name evidence="2" type="ORF">C8A01DRAFT_20282</name>
</gene>
<accession>A0AAN6PAZ1</accession>
<feature type="transmembrane region" description="Helical" evidence="1">
    <location>
        <begin position="78"/>
        <end position="101"/>
    </location>
</feature>
<evidence type="ECO:0000256" key="1">
    <source>
        <dbReference type="SAM" id="Phobius"/>
    </source>
</evidence>
<dbReference type="EMBL" id="MU854586">
    <property type="protein sequence ID" value="KAK4032657.1"/>
    <property type="molecule type" value="Genomic_DNA"/>
</dbReference>
<dbReference type="PANTHER" id="PTHR32251">
    <property type="entry name" value="3-OXO-5-ALPHA-STEROID 4-DEHYDROGENASE"/>
    <property type="match status" value="1"/>
</dbReference>
<dbReference type="Proteomes" id="UP001303115">
    <property type="component" value="Unassembled WGS sequence"/>
</dbReference>
<dbReference type="GO" id="GO:0016020">
    <property type="term" value="C:membrane"/>
    <property type="evidence" value="ECO:0007669"/>
    <property type="project" value="TreeGrafter"/>
</dbReference>
<keyword evidence="1" id="KW-0472">Membrane</keyword>
<evidence type="ECO:0008006" key="4">
    <source>
        <dbReference type="Google" id="ProtNLM"/>
    </source>
</evidence>
<feature type="transmembrane region" description="Helical" evidence="1">
    <location>
        <begin position="28"/>
        <end position="48"/>
    </location>
</feature>